<proteinExistence type="predicted"/>
<keyword evidence="7" id="KW-0807">Transducer</keyword>
<gene>
    <name evidence="11" type="ORF">PoB_001053000</name>
</gene>
<evidence type="ECO:0000256" key="3">
    <source>
        <dbReference type="ARBA" id="ARBA00022989"/>
    </source>
</evidence>
<dbReference type="InterPro" id="IPR017452">
    <property type="entry name" value="GPCR_Rhodpsn_7TM"/>
</dbReference>
<feature type="compositionally biased region" description="Basic and acidic residues" evidence="8">
    <location>
        <begin position="658"/>
        <end position="672"/>
    </location>
</feature>
<dbReference type="GO" id="GO:0004930">
    <property type="term" value="F:G protein-coupled receptor activity"/>
    <property type="evidence" value="ECO:0007669"/>
    <property type="project" value="UniProtKB-KW"/>
</dbReference>
<evidence type="ECO:0000256" key="1">
    <source>
        <dbReference type="ARBA" id="ARBA00004141"/>
    </source>
</evidence>
<feature type="transmembrane region" description="Helical" evidence="9">
    <location>
        <begin position="149"/>
        <end position="170"/>
    </location>
</feature>
<comment type="subcellular location">
    <subcellularLocation>
        <location evidence="1">Membrane</location>
        <topology evidence="1">Multi-pass membrane protein</topology>
    </subcellularLocation>
</comment>
<protein>
    <recommendedName>
        <fullName evidence="10">G-protein coupled receptors family 1 profile domain-containing protein</fullName>
    </recommendedName>
</protein>
<feature type="compositionally biased region" description="Polar residues" evidence="8">
    <location>
        <begin position="633"/>
        <end position="657"/>
    </location>
</feature>
<dbReference type="Pfam" id="PF00001">
    <property type="entry name" value="7tm_1"/>
    <property type="match status" value="1"/>
</dbReference>
<feature type="transmembrane region" description="Helical" evidence="9">
    <location>
        <begin position="247"/>
        <end position="265"/>
    </location>
</feature>
<dbReference type="Gene3D" id="1.20.1070.10">
    <property type="entry name" value="Rhodopsin 7-helix transmembrane proteins"/>
    <property type="match status" value="1"/>
</dbReference>
<feature type="transmembrane region" description="Helical" evidence="9">
    <location>
        <begin position="72"/>
        <end position="93"/>
    </location>
</feature>
<dbReference type="AlphaFoldDB" id="A0AAV3YNH5"/>
<organism evidence="11 12">
    <name type="scientific">Plakobranchus ocellatus</name>
    <dbReference type="NCBI Taxonomy" id="259542"/>
    <lineage>
        <taxon>Eukaryota</taxon>
        <taxon>Metazoa</taxon>
        <taxon>Spiralia</taxon>
        <taxon>Lophotrochozoa</taxon>
        <taxon>Mollusca</taxon>
        <taxon>Gastropoda</taxon>
        <taxon>Heterobranchia</taxon>
        <taxon>Euthyneura</taxon>
        <taxon>Panpulmonata</taxon>
        <taxon>Sacoglossa</taxon>
        <taxon>Placobranchoidea</taxon>
        <taxon>Plakobranchidae</taxon>
        <taxon>Plakobranchus</taxon>
    </lineage>
</organism>
<evidence type="ECO:0000256" key="2">
    <source>
        <dbReference type="ARBA" id="ARBA00022692"/>
    </source>
</evidence>
<keyword evidence="4" id="KW-0297">G-protein coupled receptor</keyword>
<evidence type="ECO:0000256" key="7">
    <source>
        <dbReference type="ARBA" id="ARBA00023224"/>
    </source>
</evidence>
<dbReference type="PANTHER" id="PTHR45695">
    <property type="entry name" value="LEUCOKININ RECEPTOR-RELATED"/>
    <property type="match status" value="1"/>
</dbReference>
<feature type="compositionally biased region" description="Polar residues" evidence="8">
    <location>
        <begin position="673"/>
        <end position="688"/>
    </location>
</feature>
<feature type="compositionally biased region" description="Low complexity" evidence="8">
    <location>
        <begin position="535"/>
        <end position="546"/>
    </location>
</feature>
<feature type="region of interest" description="Disordered" evidence="8">
    <location>
        <begin position="530"/>
        <end position="567"/>
    </location>
</feature>
<evidence type="ECO:0000256" key="5">
    <source>
        <dbReference type="ARBA" id="ARBA00023136"/>
    </source>
</evidence>
<feature type="transmembrane region" description="Helical" evidence="9">
    <location>
        <begin position="206"/>
        <end position="227"/>
    </location>
</feature>
<dbReference type="PANTHER" id="PTHR45695:SF9">
    <property type="entry name" value="LEUCOKININ RECEPTOR"/>
    <property type="match status" value="1"/>
</dbReference>
<comment type="caution">
    <text evidence="11">The sequence shown here is derived from an EMBL/GenBank/DDBJ whole genome shotgun (WGS) entry which is preliminary data.</text>
</comment>
<evidence type="ECO:0000259" key="10">
    <source>
        <dbReference type="PROSITE" id="PS50262"/>
    </source>
</evidence>
<keyword evidence="5 9" id="KW-0472">Membrane</keyword>
<keyword evidence="6" id="KW-0675">Receptor</keyword>
<evidence type="ECO:0000313" key="12">
    <source>
        <dbReference type="Proteomes" id="UP000735302"/>
    </source>
</evidence>
<sequence length="707" mass="79244">MLGHLGSHGGNMSEDGGGSLVVDVNVTSFDREYLHWSFIVMEVAAVVVIVIGDISMLMMFFTRKLLGQSTNILVFSVAIGDLVTGLLALPLAMMQKILVEPSDFLCKGYFYFANVSKTAVGYTILLLAMERIIAVLIHTFRILPPGRCLFFASLTWFFAAAYNIWSVVIYDVEVVTLIGVPDRRTKDLFLCFASSRFMYLHDIFEILNPLVTFAFPTIGSSLLFIYFAWNKEEADKPGRPYKSSRSVVIFTFALLVSFAASHLPWEIATLVLSHDAPKHYSRQLVSLKVLHLLSFLRGFWDIFIFGAFRHYVCKKEKALAHFREQRSLQVQRSSLAIPLSDRALSTSLLDSDPSVSRRYSSDSHLGSNLHPNQNIQILHTYHPLGEVDHGRTIGQAQHEHQHHHLGTALPPRRSIDGGIVPAGSELDGEKTIIVPVVTVGYLIPRSPCAVDPVRNYMFPPCPKSPAGALGRRMSSPMRHHFGSAEDFQEGKEDGDSLSELHIYRKRVQFNRRKSCGDRTAAARHLHQLDQEHLQQRQQQQQKHQAQTEVKDEQAVSRNPDISNNDQISQQDIQFWGESLRDAKSPSFISNDDTNPTSFAEISTSCVAKIPSQPRLDDKTSCISQDYPIPKVRPNTSNGDSQLCNLRPMSTSASANQISERKQQSPPRSKSDLQNDLSVSSQSLTCTRRSSNHLHVPSFIPRPAYSTE</sequence>
<feature type="region of interest" description="Disordered" evidence="8">
    <location>
        <begin position="395"/>
        <end position="414"/>
    </location>
</feature>
<evidence type="ECO:0000256" key="6">
    <source>
        <dbReference type="ARBA" id="ARBA00023170"/>
    </source>
</evidence>
<dbReference type="GO" id="GO:0005886">
    <property type="term" value="C:plasma membrane"/>
    <property type="evidence" value="ECO:0007669"/>
    <property type="project" value="TreeGrafter"/>
</dbReference>
<feature type="domain" description="G-protein coupled receptors family 1 profile" evidence="10">
    <location>
        <begin position="52"/>
        <end position="305"/>
    </location>
</feature>
<evidence type="ECO:0000256" key="4">
    <source>
        <dbReference type="ARBA" id="ARBA00023040"/>
    </source>
</evidence>
<keyword evidence="2 9" id="KW-0812">Transmembrane</keyword>
<feature type="compositionally biased region" description="Polar residues" evidence="8">
    <location>
        <begin position="555"/>
        <end position="567"/>
    </location>
</feature>
<feature type="transmembrane region" description="Helical" evidence="9">
    <location>
        <begin position="33"/>
        <end position="60"/>
    </location>
</feature>
<keyword evidence="12" id="KW-1185">Reference proteome</keyword>
<dbReference type="EMBL" id="BLXT01001274">
    <property type="protein sequence ID" value="GFN84024.1"/>
    <property type="molecule type" value="Genomic_DNA"/>
</dbReference>
<evidence type="ECO:0000313" key="11">
    <source>
        <dbReference type="EMBL" id="GFN84024.1"/>
    </source>
</evidence>
<dbReference type="Proteomes" id="UP000735302">
    <property type="component" value="Unassembled WGS sequence"/>
</dbReference>
<accession>A0AAV3YNH5</accession>
<evidence type="ECO:0000256" key="8">
    <source>
        <dbReference type="SAM" id="MobiDB-lite"/>
    </source>
</evidence>
<dbReference type="InterPro" id="IPR000276">
    <property type="entry name" value="GPCR_Rhodpsn"/>
</dbReference>
<feature type="region of interest" description="Disordered" evidence="8">
    <location>
        <begin position="612"/>
        <end position="689"/>
    </location>
</feature>
<evidence type="ECO:0000256" key="9">
    <source>
        <dbReference type="SAM" id="Phobius"/>
    </source>
</evidence>
<reference evidence="11 12" key="1">
    <citation type="journal article" date="2021" name="Elife">
        <title>Chloroplast acquisition without the gene transfer in kleptoplastic sea slugs, Plakobranchus ocellatus.</title>
        <authorList>
            <person name="Maeda T."/>
            <person name="Takahashi S."/>
            <person name="Yoshida T."/>
            <person name="Shimamura S."/>
            <person name="Takaki Y."/>
            <person name="Nagai Y."/>
            <person name="Toyoda A."/>
            <person name="Suzuki Y."/>
            <person name="Arimoto A."/>
            <person name="Ishii H."/>
            <person name="Satoh N."/>
            <person name="Nishiyama T."/>
            <person name="Hasebe M."/>
            <person name="Maruyama T."/>
            <person name="Minagawa J."/>
            <person name="Obokata J."/>
            <person name="Shigenobu S."/>
        </authorList>
    </citation>
    <scope>NUCLEOTIDE SEQUENCE [LARGE SCALE GENOMIC DNA]</scope>
</reference>
<dbReference type="PROSITE" id="PS50262">
    <property type="entry name" value="G_PROTEIN_RECEP_F1_2"/>
    <property type="match status" value="1"/>
</dbReference>
<keyword evidence="3 9" id="KW-1133">Transmembrane helix</keyword>
<dbReference type="SUPFAM" id="SSF81321">
    <property type="entry name" value="Family A G protein-coupled receptor-like"/>
    <property type="match status" value="1"/>
</dbReference>
<dbReference type="CDD" id="cd00637">
    <property type="entry name" value="7tm_classA_rhodopsin-like"/>
    <property type="match status" value="1"/>
</dbReference>
<name>A0AAV3YNH5_9GAST</name>